<dbReference type="EMBL" id="KZ613854">
    <property type="protein sequence ID" value="PMD55937.1"/>
    <property type="molecule type" value="Genomic_DNA"/>
</dbReference>
<protein>
    <submittedName>
        <fullName evidence="1">Uncharacterized protein</fullName>
    </submittedName>
</protein>
<accession>A0A2J6SYU0</accession>
<keyword evidence="2" id="KW-1185">Reference proteome</keyword>
<sequence length="234" mass="26320">MRVCCRWSVIRGFGLLNQIRCGGFVNPRSSMPALSAYSSPLASYAEHTSGFALLDAGALCHPPPLPAPSRQPAFNESKRPSRPRNFNHANRVRELPSTCDGRSAALKLCVVVSGIKLRWCLRMEDPEYFHKIPSMKDAGERHDLTLISICILLPDSITLERVRGGGRERCAMRLSCRLQIGAFPRPRSTSILPDSDSSQRKPILRSFLSLQHMKRSRFPRNLSSEMLQRQLGHR</sequence>
<reference evidence="1 2" key="1">
    <citation type="submission" date="2016-04" db="EMBL/GenBank/DDBJ databases">
        <title>A degradative enzymes factory behind the ericoid mycorrhizal symbiosis.</title>
        <authorList>
            <consortium name="DOE Joint Genome Institute"/>
            <person name="Martino E."/>
            <person name="Morin E."/>
            <person name="Grelet G."/>
            <person name="Kuo A."/>
            <person name="Kohler A."/>
            <person name="Daghino S."/>
            <person name="Barry K."/>
            <person name="Choi C."/>
            <person name="Cichocki N."/>
            <person name="Clum A."/>
            <person name="Copeland A."/>
            <person name="Hainaut M."/>
            <person name="Haridas S."/>
            <person name="Labutti K."/>
            <person name="Lindquist E."/>
            <person name="Lipzen A."/>
            <person name="Khouja H.-R."/>
            <person name="Murat C."/>
            <person name="Ohm R."/>
            <person name="Olson A."/>
            <person name="Spatafora J."/>
            <person name="Veneault-Fourrey C."/>
            <person name="Henrissat B."/>
            <person name="Grigoriev I."/>
            <person name="Martin F."/>
            <person name="Perotto S."/>
        </authorList>
    </citation>
    <scope>NUCLEOTIDE SEQUENCE [LARGE SCALE GENOMIC DNA]</scope>
    <source>
        <strain evidence="1 2">E</strain>
    </source>
</reference>
<dbReference type="RefSeq" id="XP_024732841.1">
    <property type="nucleotide sequence ID" value="XM_024888751.1"/>
</dbReference>
<evidence type="ECO:0000313" key="1">
    <source>
        <dbReference type="EMBL" id="PMD55937.1"/>
    </source>
</evidence>
<organism evidence="1 2">
    <name type="scientific">Hyaloscypha bicolor E</name>
    <dbReference type="NCBI Taxonomy" id="1095630"/>
    <lineage>
        <taxon>Eukaryota</taxon>
        <taxon>Fungi</taxon>
        <taxon>Dikarya</taxon>
        <taxon>Ascomycota</taxon>
        <taxon>Pezizomycotina</taxon>
        <taxon>Leotiomycetes</taxon>
        <taxon>Helotiales</taxon>
        <taxon>Hyaloscyphaceae</taxon>
        <taxon>Hyaloscypha</taxon>
        <taxon>Hyaloscypha bicolor</taxon>
    </lineage>
</organism>
<dbReference type="InParanoid" id="A0A2J6SYU0"/>
<evidence type="ECO:0000313" key="2">
    <source>
        <dbReference type="Proteomes" id="UP000235371"/>
    </source>
</evidence>
<dbReference type="GeneID" id="36596827"/>
<name>A0A2J6SYU0_9HELO</name>
<dbReference type="AlphaFoldDB" id="A0A2J6SYU0"/>
<dbReference type="Proteomes" id="UP000235371">
    <property type="component" value="Unassembled WGS sequence"/>
</dbReference>
<gene>
    <name evidence="1" type="ORF">K444DRAFT_83959</name>
</gene>
<proteinExistence type="predicted"/>